<reference evidence="1 2" key="1">
    <citation type="submission" date="2018-09" db="EMBL/GenBank/DDBJ databases">
        <title>Characterization of the phylogenetic diversity of five novel species belonging to the genus Bifidobacterium.</title>
        <authorList>
            <person name="Lugli G.A."/>
            <person name="Duranti S."/>
            <person name="Milani C."/>
        </authorList>
    </citation>
    <scope>NUCLEOTIDE SEQUENCE [LARGE SCALE GENOMIC DNA]</scope>
    <source>
        <strain evidence="1 2">2034B</strain>
    </source>
</reference>
<organism evidence="1 2">
    <name type="scientific">Bifidobacterium goeldii</name>
    <dbReference type="NCBI Taxonomy" id="2306975"/>
    <lineage>
        <taxon>Bacteria</taxon>
        <taxon>Bacillati</taxon>
        <taxon>Actinomycetota</taxon>
        <taxon>Actinomycetes</taxon>
        <taxon>Bifidobacteriales</taxon>
        <taxon>Bifidobacteriaceae</taxon>
        <taxon>Bifidobacterium</taxon>
    </lineage>
</organism>
<name>A0A430FFY8_9BIFI</name>
<evidence type="ECO:0000313" key="2">
    <source>
        <dbReference type="Proteomes" id="UP000287533"/>
    </source>
</evidence>
<dbReference type="AlphaFoldDB" id="A0A430FFY8"/>
<sequence length="44" mass="4831">MNREEINKMFGVTDEQLDRMAAEYESGDWEGVVGPIVPGGGRSC</sequence>
<protein>
    <submittedName>
        <fullName evidence="1">Toxin-antitoxin system antitoxin subunit</fullName>
    </submittedName>
</protein>
<dbReference type="EMBL" id="QXGL01000006">
    <property type="protein sequence ID" value="RSX51769.1"/>
    <property type="molecule type" value="Genomic_DNA"/>
</dbReference>
<gene>
    <name evidence="1" type="ORF">D2E25_1744</name>
</gene>
<evidence type="ECO:0000313" key="1">
    <source>
        <dbReference type="EMBL" id="RSX51769.1"/>
    </source>
</evidence>
<keyword evidence="2" id="KW-1185">Reference proteome</keyword>
<dbReference type="Proteomes" id="UP000287533">
    <property type="component" value="Unassembled WGS sequence"/>
</dbReference>
<accession>A0A430FFY8</accession>
<proteinExistence type="predicted"/>
<comment type="caution">
    <text evidence="1">The sequence shown here is derived from an EMBL/GenBank/DDBJ whole genome shotgun (WGS) entry which is preliminary data.</text>
</comment>